<dbReference type="Proteomes" id="UP001221189">
    <property type="component" value="Unassembled WGS sequence"/>
</dbReference>
<dbReference type="EMBL" id="JAQQXT010000014">
    <property type="protein sequence ID" value="MDC8773747.1"/>
    <property type="molecule type" value="Genomic_DNA"/>
</dbReference>
<protein>
    <recommendedName>
        <fullName evidence="4">Chemotaxis phosphatase CheX-like domain-containing protein</fullName>
    </recommendedName>
</protein>
<dbReference type="InterPro" id="IPR028976">
    <property type="entry name" value="CheC-like_sf"/>
</dbReference>
<dbReference type="Gene3D" id="3.40.1550.10">
    <property type="entry name" value="CheC-like"/>
    <property type="match status" value="1"/>
</dbReference>
<evidence type="ECO:0000313" key="2">
    <source>
        <dbReference type="EMBL" id="MDC8773747.1"/>
    </source>
</evidence>
<proteinExistence type="predicted"/>
<dbReference type="SUPFAM" id="SSF103039">
    <property type="entry name" value="CheC-like"/>
    <property type="match status" value="1"/>
</dbReference>
<organism evidence="2 3">
    <name type="scientific">Roseateles albus</name>
    <dbReference type="NCBI Taxonomy" id="2987525"/>
    <lineage>
        <taxon>Bacteria</taxon>
        <taxon>Pseudomonadati</taxon>
        <taxon>Pseudomonadota</taxon>
        <taxon>Betaproteobacteria</taxon>
        <taxon>Burkholderiales</taxon>
        <taxon>Sphaerotilaceae</taxon>
        <taxon>Roseateles</taxon>
    </lineage>
</organism>
<sequence>MQAAVVATKLTDVWAGLSGKTCPFVAAACLPSLRADDACFSLPIADCITGFSSHPHALVLLMLGAADAQALAAAMFGLPSEQLQPADVQDAGMELCNILSACLLQCLEDNSLTSLGLPEMLSQPQWQAFSHSGETRALFVSADQAQRLAVMLTDIHAQRDDASASDASQAGGLSSEN</sequence>
<reference evidence="2 3" key="1">
    <citation type="submission" date="2022-10" db="EMBL/GenBank/DDBJ databases">
        <title>Paucibacter sp. hw1 Genome sequencing.</title>
        <authorList>
            <person name="Park S."/>
        </authorList>
    </citation>
    <scope>NUCLEOTIDE SEQUENCE [LARGE SCALE GENOMIC DNA]</scope>
    <source>
        <strain evidence="3">hw1</strain>
    </source>
</reference>
<keyword evidence="1" id="KW-0145">Chemotaxis</keyword>
<accession>A0ABT5KK36</accession>
<comment type="caution">
    <text evidence="2">The sequence shown here is derived from an EMBL/GenBank/DDBJ whole genome shotgun (WGS) entry which is preliminary data.</text>
</comment>
<evidence type="ECO:0000313" key="3">
    <source>
        <dbReference type="Proteomes" id="UP001221189"/>
    </source>
</evidence>
<dbReference type="RefSeq" id="WP_263533434.1">
    <property type="nucleotide sequence ID" value="NZ_JAQQXT010000014.1"/>
</dbReference>
<evidence type="ECO:0008006" key="4">
    <source>
        <dbReference type="Google" id="ProtNLM"/>
    </source>
</evidence>
<name>A0ABT5KK36_9BURK</name>
<keyword evidence="3" id="KW-1185">Reference proteome</keyword>
<evidence type="ECO:0000256" key="1">
    <source>
        <dbReference type="ARBA" id="ARBA00022500"/>
    </source>
</evidence>
<gene>
    <name evidence="2" type="ORF">PRZ03_19415</name>
</gene>